<feature type="DNA-binding region" description="Homeobox" evidence="5">
    <location>
        <begin position="175"/>
        <end position="234"/>
    </location>
</feature>
<comment type="subcellular location">
    <subcellularLocation>
        <location evidence="1 5 6">Nucleus</location>
    </subcellularLocation>
</comment>
<evidence type="ECO:0000256" key="7">
    <source>
        <dbReference type="SAM" id="MobiDB-lite"/>
    </source>
</evidence>
<dbReference type="InterPro" id="IPR009057">
    <property type="entry name" value="Homeodomain-like_sf"/>
</dbReference>
<dbReference type="WBParaSite" id="ACRNAN_scaffold943.g27462.t1">
    <property type="protein sequence ID" value="ACRNAN_scaffold943.g27462.t1"/>
    <property type="gene ID" value="ACRNAN_scaffold943.g27462"/>
</dbReference>
<sequence>MEAAAAVSSRGGFSINNLLGGGSSAENGLSSNGLAMASSLLGQCPFKINLDVENGEMPNSNGHENPKPSTSVPTIEQIRQKQQQVDENLLAAPLVLPNMPSNLGIPTDIQKLLWIPPITIPDSSASLLPLEQYFLMARRSMLQQPWNMLNAEALRFASIAAANTVSAGTSKSYRRRKARTVFSDQQLQGLEKRFELQRYLSTPERIELATSLNLSETQVKTWFQNRRMKHKKVVRKDGSASGNEEFEFDESADKSMDS</sequence>
<name>A0A914EQH1_9BILA</name>
<dbReference type="InterPro" id="IPR020479">
    <property type="entry name" value="HD_metazoa"/>
</dbReference>
<feature type="domain" description="Homeobox" evidence="8">
    <location>
        <begin position="173"/>
        <end position="233"/>
    </location>
</feature>
<dbReference type="GO" id="GO:0003677">
    <property type="term" value="F:DNA binding"/>
    <property type="evidence" value="ECO:0007669"/>
    <property type="project" value="UniProtKB-UniRule"/>
</dbReference>
<evidence type="ECO:0000256" key="6">
    <source>
        <dbReference type="RuleBase" id="RU000682"/>
    </source>
</evidence>
<dbReference type="Proteomes" id="UP000887540">
    <property type="component" value="Unplaced"/>
</dbReference>
<dbReference type="GO" id="GO:0000981">
    <property type="term" value="F:DNA-binding transcription factor activity, RNA polymerase II-specific"/>
    <property type="evidence" value="ECO:0007669"/>
    <property type="project" value="InterPro"/>
</dbReference>
<keyword evidence="2 5" id="KW-0238">DNA-binding</keyword>
<keyword evidence="4 5" id="KW-0539">Nucleus</keyword>
<evidence type="ECO:0000313" key="9">
    <source>
        <dbReference type="Proteomes" id="UP000887540"/>
    </source>
</evidence>
<accession>A0A914EQH1</accession>
<dbReference type="InterPro" id="IPR050848">
    <property type="entry name" value="Homeobox_TF"/>
</dbReference>
<proteinExistence type="predicted"/>
<evidence type="ECO:0000313" key="10">
    <source>
        <dbReference type="WBParaSite" id="ACRNAN_scaffold943.g27462.t1"/>
    </source>
</evidence>
<evidence type="ECO:0000256" key="2">
    <source>
        <dbReference type="ARBA" id="ARBA00023125"/>
    </source>
</evidence>
<dbReference type="InterPro" id="IPR001356">
    <property type="entry name" value="HD"/>
</dbReference>
<dbReference type="PROSITE" id="PS00027">
    <property type="entry name" value="HOMEOBOX_1"/>
    <property type="match status" value="1"/>
</dbReference>
<dbReference type="AlphaFoldDB" id="A0A914EQH1"/>
<dbReference type="CDD" id="cd00086">
    <property type="entry name" value="homeodomain"/>
    <property type="match status" value="1"/>
</dbReference>
<dbReference type="FunFam" id="1.10.10.60:FF:000373">
    <property type="entry name" value="Blast:Brain-specific homeobox protein"/>
    <property type="match status" value="1"/>
</dbReference>
<dbReference type="Pfam" id="PF00046">
    <property type="entry name" value="Homeodomain"/>
    <property type="match status" value="1"/>
</dbReference>
<protein>
    <submittedName>
        <fullName evidence="10">Homeobox domain-containing protein</fullName>
    </submittedName>
</protein>
<keyword evidence="3 5" id="KW-0371">Homeobox</keyword>
<dbReference type="PANTHER" id="PTHR24333:SF8">
    <property type="entry name" value="HOMEOBOX PROTEIN CEH-62"/>
    <property type="match status" value="1"/>
</dbReference>
<evidence type="ECO:0000256" key="3">
    <source>
        <dbReference type="ARBA" id="ARBA00023155"/>
    </source>
</evidence>
<dbReference type="Gene3D" id="1.10.10.60">
    <property type="entry name" value="Homeodomain-like"/>
    <property type="match status" value="1"/>
</dbReference>
<keyword evidence="9" id="KW-1185">Reference proteome</keyword>
<feature type="region of interest" description="Disordered" evidence="7">
    <location>
        <begin position="233"/>
        <end position="258"/>
    </location>
</feature>
<evidence type="ECO:0000259" key="8">
    <source>
        <dbReference type="PROSITE" id="PS50071"/>
    </source>
</evidence>
<dbReference type="GO" id="GO:0005634">
    <property type="term" value="C:nucleus"/>
    <property type="evidence" value="ECO:0007669"/>
    <property type="project" value="UniProtKB-SubCell"/>
</dbReference>
<reference evidence="10" key="1">
    <citation type="submission" date="2022-11" db="UniProtKB">
        <authorList>
            <consortium name="WormBaseParasite"/>
        </authorList>
    </citation>
    <scope>IDENTIFICATION</scope>
</reference>
<dbReference type="PANTHER" id="PTHR24333">
    <property type="entry name" value="HOMEO BOX HB9 LIKE A-RELATED"/>
    <property type="match status" value="1"/>
</dbReference>
<evidence type="ECO:0000256" key="1">
    <source>
        <dbReference type="ARBA" id="ARBA00004123"/>
    </source>
</evidence>
<dbReference type="PRINTS" id="PR00024">
    <property type="entry name" value="HOMEOBOX"/>
</dbReference>
<feature type="compositionally biased region" description="Polar residues" evidence="7">
    <location>
        <begin position="57"/>
        <end position="71"/>
    </location>
</feature>
<dbReference type="PROSITE" id="PS50071">
    <property type="entry name" value="HOMEOBOX_2"/>
    <property type="match status" value="1"/>
</dbReference>
<evidence type="ECO:0000256" key="5">
    <source>
        <dbReference type="PROSITE-ProRule" id="PRU00108"/>
    </source>
</evidence>
<dbReference type="InterPro" id="IPR017970">
    <property type="entry name" value="Homeobox_CS"/>
</dbReference>
<organism evidence="9 10">
    <name type="scientific">Acrobeloides nanus</name>
    <dbReference type="NCBI Taxonomy" id="290746"/>
    <lineage>
        <taxon>Eukaryota</taxon>
        <taxon>Metazoa</taxon>
        <taxon>Ecdysozoa</taxon>
        <taxon>Nematoda</taxon>
        <taxon>Chromadorea</taxon>
        <taxon>Rhabditida</taxon>
        <taxon>Tylenchina</taxon>
        <taxon>Cephalobomorpha</taxon>
        <taxon>Cephaloboidea</taxon>
        <taxon>Cephalobidae</taxon>
        <taxon>Acrobeloides</taxon>
    </lineage>
</organism>
<dbReference type="SUPFAM" id="SSF46689">
    <property type="entry name" value="Homeodomain-like"/>
    <property type="match status" value="1"/>
</dbReference>
<evidence type="ECO:0000256" key="4">
    <source>
        <dbReference type="ARBA" id="ARBA00023242"/>
    </source>
</evidence>
<feature type="region of interest" description="Disordered" evidence="7">
    <location>
        <begin position="52"/>
        <end position="71"/>
    </location>
</feature>
<dbReference type="SMART" id="SM00389">
    <property type="entry name" value="HOX"/>
    <property type="match status" value="1"/>
</dbReference>